<name>A0A6N7YYJ3_9PSEU</name>
<dbReference type="OrthoDB" id="3354527at2"/>
<keyword evidence="3" id="KW-1185">Reference proteome</keyword>
<dbReference type="AlphaFoldDB" id="A0A6N7YYJ3"/>
<evidence type="ECO:0000313" key="2">
    <source>
        <dbReference type="EMBL" id="MTD58155.1"/>
    </source>
</evidence>
<feature type="transmembrane region" description="Helical" evidence="1">
    <location>
        <begin position="54"/>
        <end position="74"/>
    </location>
</feature>
<dbReference type="Pfam" id="PF12666">
    <property type="entry name" value="PrgI"/>
    <property type="match status" value="1"/>
</dbReference>
<dbReference type="Proteomes" id="UP000440096">
    <property type="component" value="Unassembled WGS sequence"/>
</dbReference>
<sequence>MMRSDEDVPISARVPADVEKPDKIVFGLTARQAGILGVTGLLLWGLYQSAHSHISPVVFAVVAIPIAGLAFAVVTVRRDGLTLDAWLLAALKQRCSPTRLVPADSVGGDTVPDAPAWIAANAGPLPAPLRLPAEAISPEGAIDLGPQHGTAHAAACSTVNFGLRTAGEQNALIGGFSRWLHSLSGPVQIVVRAQRLDLEPYLETLADEAGGLPHPALEQACLGHVDFLRELSASRDLLRRHVTVVVRQPATARHGRDTSAAQTVARRAQEAVRALRGCEVVVAPLDGAHAHAVLGAAADPNGGPQATRAGTASGVVTAQPDLQHSAALHPPTSDTVVDVAEDVEV</sequence>
<gene>
    <name evidence="2" type="ORF">GKO32_29885</name>
</gene>
<evidence type="ECO:0000256" key="1">
    <source>
        <dbReference type="SAM" id="Phobius"/>
    </source>
</evidence>
<proteinExistence type="predicted"/>
<protein>
    <submittedName>
        <fullName evidence="2">PrgI family protein</fullName>
    </submittedName>
</protein>
<dbReference type="InterPro" id="IPR024414">
    <property type="entry name" value="Uncharacterised_PrgI"/>
</dbReference>
<keyword evidence="1" id="KW-0812">Transmembrane</keyword>
<accession>A0A6N7YYJ3</accession>
<keyword evidence="1" id="KW-1133">Transmembrane helix</keyword>
<evidence type="ECO:0000313" key="3">
    <source>
        <dbReference type="Proteomes" id="UP000440096"/>
    </source>
</evidence>
<organism evidence="2 3">
    <name type="scientific">Amycolatopsis pithecellobii</name>
    <dbReference type="NCBI Taxonomy" id="664692"/>
    <lineage>
        <taxon>Bacteria</taxon>
        <taxon>Bacillati</taxon>
        <taxon>Actinomycetota</taxon>
        <taxon>Actinomycetes</taxon>
        <taxon>Pseudonocardiales</taxon>
        <taxon>Pseudonocardiaceae</taxon>
        <taxon>Amycolatopsis</taxon>
    </lineage>
</organism>
<comment type="caution">
    <text evidence="2">The sequence shown here is derived from an EMBL/GenBank/DDBJ whole genome shotgun (WGS) entry which is preliminary data.</text>
</comment>
<feature type="transmembrane region" description="Helical" evidence="1">
    <location>
        <begin position="24"/>
        <end position="47"/>
    </location>
</feature>
<dbReference type="EMBL" id="WMBA01000061">
    <property type="protein sequence ID" value="MTD58155.1"/>
    <property type="molecule type" value="Genomic_DNA"/>
</dbReference>
<keyword evidence="1" id="KW-0472">Membrane</keyword>
<reference evidence="2 3" key="1">
    <citation type="submission" date="2019-11" db="EMBL/GenBank/DDBJ databases">
        <title>Draft genome of Amycolatopsis RM579.</title>
        <authorList>
            <person name="Duangmal K."/>
            <person name="Mingma R."/>
        </authorList>
    </citation>
    <scope>NUCLEOTIDE SEQUENCE [LARGE SCALE GENOMIC DNA]</scope>
    <source>
        <strain evidence="2 3">RM579</strain>
    </source>
</reference>